<dbReference type="CDD" id="cd02440">
    <property type="entry name" value="AdoMet_MTases"/>
    <property type="match status" value="1"/>
</dbReference>
<organism evidence="2 3">
    <name type="scientific">Clavibacter sepedonicus</name>
    <name type="common">Clavibacter michiganensis subsp. sepedonicus</name>
    <dbReference type="NCBI Taxonomy" id="31964"/>
    <lineage>
        <taxon>Bacteria</taxon>
        <taxon>Bacillati</taxon>
        <taxon>Actinomycetota</taxon>
        <taxon>Actinomycetes</taxon>
        <taxon>Micrococcales</taxon>
        <taxon>Microbacteriaceae</taxon>
        <taxon>Clavibacter</taxon>
    </lineage>
</organism>
<dbReference type="InterPro" id="IPR029063">
    <property type="entry name" value="SAM-dependent_MTases_sf"/>
</dbReference>
<evidence type="ECO:0000313" key="2">
    <source>
        <dbReference type="EMBL" id="CAQ00644.1"/>
    </source>
</evidence>
<dbReference type="InterPro" id="IPR041497">
    <property type="entry name" value="Thump-like"/>
</dbReference>
<dbReference type="Pfam" id="PF18096">
    <property type="entry name" value="Thump_like"/>
    <property type="match status" value="1"/>
</dbReference>
<gene>
    <name evidence="2" type="ordered locus">CMS0525</name>
</gene>
<dbReference type="Proteomes" id="UP000001318">
    <property type="component" value="Chromosome"/>
</dbReference>
<dbReference type="AlphaFoldDB" id="B0RD45"/>
<protein>
    <recommendedName>
        <fullName evidence="1">THUMP-like domain-containing protein</fullName>
    </recommendedName>
</protein>
<reference evidence="2 3" key="1">
    <citation type="journal article" date="2008" name="J. Bacteriol.">
        <title>Genome of the actinomycete plant pathogen Clavibacter michiganensis subsp. sepedonicus suggests recent niche adaptation.</title>
        <authorList>
            <person name="Bentley S.D."/>
            <person name="Corton C."/>
            <person name="Brown S.E."/>
            <person name="Barron A."/>
            <person name="Clark L."/>
            <person name="Doggett J."/>
            <person name="Harris B."/>
            <person name="Ormond D."/>
            <person name="Quail M.A."/>
            <person name="May G."/>
            <person name="Francis D."/>
            <person name="Knudson D."/>
            <person name="Parkhill J."/>
            <person name="Ishimaru C.A."/>
        </authorList>
    </citation>
    <scope>NUCLEOTIDE SEQUENCE [LARGE SCALE GENOMIC DNA]</scope>
    <source>
        <strain evidence="3">ATCC 33113 / DSM 20744 / JCM 9667 / LMG 2889 / ICMP 2535 / C-1</strain>
    </source>
</reference>
<dbReference type="KEGG" id="cms:CMS0525"/>
<proteinExistence type="predicted"/>
<evidence type="ECO:0000259" key="1">
    <source>
        <dbReference type="Pfam" id="PF18096"/>
    </source>
</evidence>
<dbReference type="HOGENOM" id="CLU_038123_1_1_11"/>
<dbReference type="eggNOG" id="COG2265">
    <property type="taxonomic scope" value="Bacteria"/>
</dbReference>
<dbReference type="Gene3D" id="3.40.50.150">
    <property type="entry name" value="Vaccinia Virus protein VP39"/>
    <property type="match status" value="1"/>
</dbReference>
<dbReference type="SUPFAM" id="SSF53335">
    <property type="entry name" value="S-adenosyl-L-methionine-dependent methyltransferases"/>
    <property type="match status" value="1"/>
</dbReference>
<sequence>MPIGAEVPRYGGRMDQTDLREVLSLEGLRLLDSLPEPAPGDDMVRMVSALRGEGYSPALVRAVLTQSRLRARARAKFGDFAARMLFTEAGLEQATRLPVAAQHAGRFQQAGVAHVADLGCGIGGDAMAMAAIGIRVTAVERDEVTAAVAGWNLAPFPEAEVEQGTAEAFSAGRVDGVYLDPARRTDGHSSTRRISDPDAYSPTLSAAFELAAGRAAGIKLGPGLDRDLIPAEAEAQWVSVDGQAVEMGLWFGPTRRDGVRRAALLISSGSQAELTSAADSEDAELGELGEHLYEPDGAVIRARLIGDLARSLDGRMVGEGIAWITSDREQATPFARGFRVREVLPLDEQRLKRELRARGIGTLEIKKRGVDVDPARLRTRLQLKGDGSATLIATRVGGRRVAILADRHGVDAG</sequence>
<keyword evidence="3" id="KW-1185">Reference proteome</keyword>
<feature type="domain" description="THUMP-like" evidence="1">
    <location>
        <begin position="335"/>
        <end position="407"/>
    </location>
</feature>
<evidence type="ECO:0000313" key="3">
    <source>
        <dbReference type="Proteomes" id="UP000001318"/>
    </source>
</evidence>
<dbReference type="STRING" id="31964.CMS0525"/>
<accession>B0RD45</accession>
<name>B0RD45_CLASE</name>
<dbReference type="EMBL" id="AM849034">
    <property type="protein sequence ID" value="CAQ00644.1"/>
    <property type="molecule type" value="Genomic_DNA"/>
</dbReference>